<name>A0ABR7AV46_9PSED</name>
<dbReference type="Pfam" id="PF03390">
    <property type="entry name" value="2HCT"/>
    <property type="match status" value="1"/>
</dbReference>
<proteinExistence type="predicted"/>
<reference evidence="1 2" key="1">
    <citation type="submission" date="2020-08" db="EMBL/GenBank/DDBJ databases">
        <title>Putative novel bacterial strains isolated from necrotic wheat leaf tissues caused by Xanthomonas translucens.</title>
        <authorList>
            <person name="Tambong J.T."/>
        </authorList>
    </citation>
    <scope>NUCLEOTIDE SEQUENCE [LARGE SCALE GENOMIC DNA]</scope>
    <source>
        <strain evidence="1 2">DOAB 1069</strain>
    </source>
</reference>
<protein>
    <submittedName>
        <fullName evidence="1">2-hydroxycarboxylate transporter family protein</fullName>
    </submittedName>
</protein>
<accession>A0ABR7AV46</accession>
<comment type="caution">
    <text evidence="1">The sequence shown here is derived from an EMBL/GenBank/DDBJ whole genome shotgun (WGS) entry which is preliminary data.</text>
</comment>
<dbReference type="PANTHER" id="PTHR40033">
    <property type="entry name" value="NA(+)-MALATE SYMPORTER"/>
    <property type="match status" value="1"/>
</dbReference>
<dbReference type="PANTHER" id="PTHR40033:SF1">
    <property type="entry name" value="CITRATE-SODIUM SYMPORTER"/>
    <property type="match status" value="1"/>
</dbReference>
<keyword evidence="2" id="KW-1185">Reference proteome</keyword>
<gene>
    <name evidence="1" type="ORF">H8S59_02320</name>
</gene>
<dbReference type="EMBL" id="JACONW010000005">
    <property type="protein sequence ID" value="MBC3948605.1"/>
    <property type="molecule type" value="Genomic_DNA"/>
</dbReference>
<sequence>MVLNLMKMSPIEAAIVTCCHSFLRGRRDVAILPAANHIQLMPFGQISTRIGGAAAVIGANILLKISTDPVIAAAPQHSLWQIYARQHGSQIKPVHRNSE</sequence>
<evidence type="ECO:0000313" key="2">
    <source>
        <dbReference type="Proteomes" id="UP000651852"/>
    </source>
</evidence>
<dbReference type="InterPro" id="IPR004679">
    <property type="entry name" value="2-OHcarboxylate_transport"/>
</dbReference>
<dbReference type="Proteomes" id="UP000651852">
    <property type="component" value="Unassembled WGS sequence"/>
</dbReference>
<organism evidence="1 2">
    <name type="scientific">Pseudomonas folii</name>
    <dbReference type="NCBI Taxonomy" id="2762593"/>
    <lineage>
        <taxon>Bacteria</taxon>
        <taxon>Pseudomonadati</taxon>
        <taxon>Pseudomonadota</taxon>
        <taxon>Gammaproteobacteria</taxon>
        <taxon>Pseudomonadales</taxon>
        <taxon>Pseudomonadaceae</taxon>
        <taxon>Pseudomonas</taxon>
    </lineage>
</organism>
<evidence type="ECO:0000313" key="1">
    <source>
        <dbReference type="EMBL" id="MBC3948605.1"/>
    </source>
</evidence>